<dbReference type="Pfam" id="PF03781">
    <property type="entry name" value="FGE-sulfatase"/>
    <property type="match status" value="1"/>
</dbReference>
<dbReference type="GO" id="GO:0120147">
    <property type="term" value="F:formylglycine-generating oxidase activity"/>
    <property type="evidence" value="ECO:0007669"/>
    <property type="project" value="TreeGrafter"/>
</dbReference>
<evidence type="ECO:0000313" key="4">
    <source>
        <dbReference type="Proteomes" id="UP000677413"/>
    </source>
</evidence>
<dbReference type="PANTHER" id="PTHR23150:SF19">
    <property type="entry name" value="FORMYLGLYCINE-GENERATING ENZYME"/>
    <property type="match status" value="1"/>
</dbReference>
<keyword evidence="4" id="KW-1185">Reference proteome</keyword>
<feature type="region of interest" description="Disordered" evidence="1">
    <location>
        <begin position="293"/>
        <end position="314"/>
    </location>
</feature>
<name>A0A940Y0N1_9ACTN</name>
<evidence type="ECO:0000259" key="2">
    <source>
        <dbReference type="Pfam" id="PF03781"/>
    </source>
</evidence>
<dbReference type="EMBL" id="JAGPYQ010000001">
    <property type="protein sequence ID" value="MBQ0851092.1"/>
    <property type="molecule type" value="Genomic_DNA"/>
</dbReference>
<organism evidence="3 4">
    <name type="scientific">Streptomyces liliiviolaceus</name>
    <dbReference type="NCBI Taxonomy" id="2823109"/>
    <lineage>
        <taxon>Bacteria</taxon>
        <taxon>Bacillati</taxon>
        <taxon>Actinomycetota</taxon>
        <taxon>Actinomycetes</taxon>
        <taxon>Kitasatosporales</taxon>
        <taxon>Streptomycetaceae</taxon>
        <taxon>Streptomyces</taxon>
    </lineage>
</organism>
<dbReference type="InterPro" id="IPR051043">
    <property type="entry name" value="Sulfatase_Mod_Factor_Kinase"/>
</dbReference>
<protein>
    <submittedName>
        <fullName evidence="3">Formylglycine-generating enzyme family protein</fullName>
    </submittedName>
</protein>
<gene>
    <name evidence="3" type="ORF">J8N05_23280</name>
</gene>
<dbReference type="Proteomes" id="UP000677413">
    <property type="component" value="Unassembled WGS sequence"/>
</dbReference>
<dbReference type="Gene3D" id="3.90.1580.10">
    <property type="entry name" value="paralog of FGE (formylglycine-generating enzyme)"/>
    <property type="match status" value="1"/>
</dbReference>
<dbReference type="InterPro" id="IPR016187">
    <property type="entry name" value="CTDL_fold"/>
</dbReference>
<evidence type="ECO:0000313" key="3">
    <source>
        <dbReference type="EMBL" id="MBQ0851092.1"/>
    </source>
</evidence>
<feature type="region of interest" description="Disordered" evidence="1">
    <location>
        <begin position="1"/>
        <end position="96"/>
    </location>
</feature>
<feature type="compositionally biased region" description="Basic and acidic residues" evidence="1">
    <location>
        <begin position="30"/>
        <end position="57"/>
    </location>
</feature>
<evidence type="ECO:0000256" key="1">
    <source>
        <dbReference type="SAM" id="MobiDB-lite"/>
    </source>
</evidence>
<feature type="domain" description="Sulfatase-modifying factor enzyme-like" evidence="2">
    <location>
        <begin position="73"/>
        <end position="351"/>
    </location>
</feature>
<dbReference type="RefSeq" id="WP_210885522.1">
    <property type="nucleotide sequence ID" value="NZ_JAGPYQ010000001.1"/>
</dbReference>
<dbReference type="PANTHER" id="PTHR23150">
    <property type="entry name" value="SULFATASE MODIFYING FACTOR 1, 2"/>
    <property type="match status" value="1"/>
</dbReference>
<dbReference type="AlphaFoldDB" id="A0A940Y0N1"/>
<feature type="compositionally biased region" description="Basic and acidic residues" evidence="1">
    <location>
        <begin position="293"/>
        <end position="302"/>
    </location>
</feature>
<dbReference type="InterPro" id="IPR042095">
    <property type="entry name" value="SUMF_sf"/>
</dbReference>
<dbReference type="SUPFAM" id="SSF56436">
    <property type="entry name" value="C-type lectin-like"/>
    <property type="match status" value="1"/>
</dbReference>
<proteinExistence type="predicted"/>
<dbReference type="InterPro" id="IPR005532">
    <property type="entry name" value="SUMF_dom"/>
</dbReference>
<reference evidence="3 4" key="1">
    <citation type="submission" date="2021-04" db="EMBL/GenBank/DDBJ databases">
        <authorList>
            <person name="Tang X."/>
            <person name="Zhou X."/>
            <person name="Chen X."/>
            <person name="Cernava T."/>
            <person name="Zhang C."/>
        </authorList>
    </citation>
    <scope>NUCLEOTIDE SEQUENCE [LARGE SCALE GENOMIC DNA]</scope>
    <source>
        <strain evidence="3 4">BH-SS-21</strain>
    </source>
</reference>
<comment type="caution">
    <text evidence="3">The sequence shown here is derived from an EMBL/GenBank/DDBJ whole genome shotgun (WGS) entry which is preliminary data.</text>
</comment>
<accession>A0A940Y0N1</accession>
<sequence>MDEAESGSCCAPSVDRGAAGLSLGPTVRATADRAPDGAPDGARDGVRGQDRSRDRGQSPRGSQGQEDPGRERDASVLLGGGSFLMGTQDTDGFPDDGEGPVREVVLSPFRIDACAVTNDRFARFAEATGHVTEAERFGWSFVFAGFLPAALRRGAARPPQTPWWCGVEGATWRTPEGPGSSVADRGDHPVVHLSWNDAVAYCRWAGARLPTEAEWEYAARGGLVQNRYPWGNELTPEGEHRCNIWQGHFPTKNTAEDGYRGTAPVDAYEPNGHGLHNMAGNVWEWCADRWGTRHSERPRTDPKGPSQGTSRVMRGGSYLCHSSYCNRYRVAARTANTPDSSTGNLGFRCAWDA</sequence>